<evidence type="ECO:0000313" key="2">
    <source>
        <dbReference type="Proteomes" id="UP000178585"/>
    </source>
</evidence>
<proteinExistence type="predicted"/>
<reference evidence="1 2" key="1">
    <citation type="journal article" date="2016" name="Nat. Commun.">
        <title>Thousands of microbial genomes shed light on interconnected biogeochemical processes in an aquifer system.</title>
        <authorList>
            <person name="Anantharaman K."/>
            <person name="Brown C.T."/>
            <person name="Hug L.A."/>
            <person name="Sharon I."/>
            <person name="Castelle C.J."/>
            <person name="Probst A.J."/>
            <person name="Thomas B.C."/>
            <person name="Singh A."/>
            <person name="Wilkins M.J."/>
            <person name="Karaoz U."/>
            <person name="Brodie E.L."/>
            <person name="Williams K.H."/>
            <person name="Hubbard S.S."/>
            <person name="Banfield J.F."/>
        </authorList>
    </citation>
    <scope>NUCLEOTIDE SEQUENCE [LARGE SCALE GENOMIC DNA]</scope>
</reference>
<accession>A0A1F4XZJ0</accession>
<protein>
    <recommendedName>
        <fullName evidence="3">Clan AA aspartic protease</fullName>
    </recommendedName>
</protein>
<comment type="caution">
    <text evidence="1">The sequence shown here is derived from an EMBL/GenBank/DDBJ whole genome shotgun (WGS) entry which is preliminary data.</text>
</comment>
<dbReference type="Gene3D" id="2.40.70.10">
    <property type="entry name" value="Acid Proteases"/>
    <property type="match status" value="1"/>
</dbReference>
<gene>
    <name evidence="1" type="ORF">A2949_02410</name>
</gene>
<evidence type="ECO:0000313" key="1">
    <source>
        <dbReference type="EMBL" id="OGC86936.1"/>
    </source>
</evidence>
<evidence type="ECO:0008006" key="3">
    <source>
        <dbReference type="Google" id="ProtNLM"/>
    </source>
</evidence>
<dbReference type="InterPro" id="IPR021109">
    <property type="entry name" value="Peptidase_aspartic_dom_sf"/>
</dbReference>
<name>A0A1F4XZJ0_9BACT</name>
<dbReference type="Proteomes" id="UP000178585">
    <property type="component" value="Unassembled WGS sequence"/>
</dbReference>
<sequence>MEAEMEGYVDRETNLPVVKLNINQREIPCLVDTGFNGFLWTGIDVAQRVFGMRVNRVDGESELADGSGADYQLEPVEVLWFGRPLHLRMHVAFSLRAGKFPILLGTRLLVGHVLIADFNHGIVQIRDPSVSRVSP</sequence>
<dbReference type="AlphaFoldDB" id="A0A1F4XZJ0"/>
<organism evidence="1 2">
    <name type="scientific">Candidatus Adlerbacteria bacterium RIFCSPLOWO2_01_FULL_54_21b</name>
    <dbReference type="NCBI Taxonomy" id="1797245"/>
    <lineage>
        <taxon>Bacteria</taxon>
        <taxon>Candidatus Adleribacteriota</taxon>
    </lineage>
</organism>
<dbReference type="EMBL" id="MEWZ01000010">
    <property type="protein sequence ID" value="OGC86936.1"/>
    <property type="molecule type" value="Genomic_DNA"/>
</dbReference>